<organism evidence="3 4">
    <name type="scientific">Parvicella tangerina</name>
    <dbReference type="NCBI Taxonomy" id="2829795"/>
    <lineage>
        <taxon>Bacteria</taxon>
        <taxon>Pseudomonadati</taxon>
        <taxon>Bacteroidota</taxon>
        <taxon>Flavobacteriia</taxon>
        <taxon>Flavobacteriales</taxon>
        <taxon>Parvicellaceae</taxon>
        <taxon>Parvicella</taxon>
    </lineage>
</organism>
<dbReference type="Pfam" id="PF13585">
    <property type="entry name" value="CHU_C"/>
    <property type="match status" value="1"/>
</dbReference>
<dbReference type="KEGG" id="ptan:CRYO30217_00953"/>
<dbReference type="Gene3D" id="2.60.40.10">
    <property type="entry name" value="Immunoglobulins"/>
    <property type="match status" value="3"/>
</dbReference>
<dbReference type="CDD" id="cd00146">
    <property type="entry name" value="PKD"/>
    <property type="match status" value="2"/>
</dbReference>
<dbReference type="EMBL" id="OU015584">
    <property type="protein sequence ID" value="CAG5079468.1"/>
    <property type="molecule type" value="Genomic_DNA"/>
</dbReference>
<proteinExistence type="predicted"/>
<feature type="signal peptide" evidence="1">
    <location>
        <begin position="1"/>
        <end position="22"/>
    </location>
</feature>
<keyword evidence="4" id="KW-1185">Reference proteome</keyword>
<dbReference type="NCBIfam" id="TIGR04131">
    <property type="entry name" value="Bac_Flav_CTERM"/>
    <property type="match status" value="1"/>
</dbReference>
<name>A0A916JKJ7_9FLAO</name>
<evidence type="ECO:0000256" key="1">
    <source>
        <dbReference type="SAM" id="SignalP"/>
    </source>
</evidence>
<dbReference type="Gene3D" id="2.60.120.260">
    <property type="entry name" value="Galactose-binding domain-like"/>
    <property type="match status" value="1"/>
</dbReference>
<feature type="chain" id="PRO_5036719317" description="PKD/Chitinase domain-containing protein" evidence="1">
    <location>
        <begin position="23"/>
        <end position="736"/>
    </location>
</feature>
<dbReference type="SMART" id="SM00089">
    <property type="entry name" value="PKD"/>
    <property type="match status" value="3"/>
</dbReference>
<dbReference type="InterPro" id="IPR026341">
    <property type="entry name" value="T9SS_type_B"/>
</dbReference>
<dbReference type="InterPro" id="IPR013783">
    <property type="entry name" value="Ig-like_fold"/>
</dbReference>
<evidence type="ECO:0000313" key="4">
    <source>
        <dbReference type="Proteomes" id="UP000683507"/>
    </source>
</evidence>
<accession>A0A916JKJ7</accession>
<feature type="domain" description="PKD/Chitinase" evidence="2">
    <location>
        <begin position="222"/>
        <end position="384"/>
    </location>
</feature>
<sequence>MRLNQFIIFATLLLLKNALVYSQITVPANGCVSENFDNGNPWTFGGSNSSWTYANPNKLHIADDITGGGNCLILGGNTPTSTYNSNEDSWARSPVYDFSQVTDPYLEFYFYWSNEASTSYDEIWMEYSTDGGTSWQIVSPPAGNGGCYELNWYNYPDNWGGNVGGCFSGTGAPTNWVTVRKCISSLGGLPQVEFRFRISTGTQCNNYGATIDNWTICDASIEANATASCTGNFGEYDFNDWSYPCPDQWSWDFGDGNTSSLQFPQHTYSSPGTYTVTLTATSSAAVTSGCGTHTDTYTFSLTVYDETEISYSSATFCSSDQPSSPSIIGSTNGTFSSTPTGLSINPSNGEVTASTSTSGTYTITYVPSANCAPNATTTLTITESPTMNSYADLSVCSGDLVAFTPFQTQPSGLNTNWNVISGQNVGFGVSGSGNLPDFIANNGTGSPIAVDIEVTPVTTSGCTAIADTFSLVINPSPNSNFVADTLYGCSPLSVTFSSTSSNTSCLWDFGDGNTSTSCDQASHTFVSGEYDISYTVTSSVGCTSTTTYSNYIEATPTPIANFTYSPQLITTENSSLELTNTSINTDQVFWQLFGDNGLSQTSQSETVVVDLPATPATYTICLTATNSFGCETINCKDIEVQNELSFYIPNTFTPNNDGINDLFGPVFSGVIPAEYHLRIFNRWGQLIWESSDISETWDGKFNGKVVPENSYIWTLNYKEEGQLEYKKAKGHVNLIR</sequence>
<protein>
    <recommendedName>
        <fullName evidence="2">PKD/Chitinase domain-containing protein</fullName>
    </recommendedName>
</protein>
<dbReference type="InterPro" id="IPR035986">
    <property type="entry name" value="PKD_dom_sf"/>
</dbReference>
<keyword evidence="1" id="KW-0732">Signal</keyword>
<feature type="domain" description="PKD/Chitinase" evidence="2">
    <location>
        <begin position="559"/>
        <end position="643"/>
    </location>
</feature>
<evidence type="ECO:0000259" key="2">
    <source>
        <dbReference type="SMART" id="SM00089"/>
    </source>
</evidence>
<dbReference type="InterPro" id="IPR000601">
    <property type="entry name" value="PKD_dom"/>
</dbReference>
<gene>
    <name evidence="3" type="ORF">CRYO30217_00953</name>
</gene>
<dbReference type="SUPFAM" id="SSF49299">
    <property type="entry name" value="PKD domain"/>
    <property type="match status" value="3"/>
</dbReference>
<dbReference type="InterPro" id="IPR022409">
    <property type="entry name" value="PKD/Chitinase_dom"/>
</dbReference>
<dbReference type="Pfam" id="PF18911">
    <property type="entry name" value="PKD_4"/>
    <property type="match status" value="2"/>
</dbReference>
<dbReference type="AlphaFoldDB" id="A0A916JKJ7"/>
<reference evidence="3" key="1">
    <citation type="submission" date="2021-04" db="EMBL/GenBank/DDBJ databases">
        <authorList>
            <person name="Rodrigo-Torres L."/>
            <person name="Arahal R. D."/>
            <person name="Lucena T."/>
        </authorList>
    </citation>
    <scope>NUCLEOTIDE SEQUENCE</scope>
    <source>
        <strain evidence="3">AS29M-1</strain>
    </source>
</reference>
<evidence type="ECO:0000313" key="3">
    <source>
        <dbReference type="EMBL" id="CAG5079468.1"/>
    </source>
</evidence>
<dbReference type="Proteomes" id="UP000683507">
    <property type="component" value="Chromosome"/>
</dbReference>
<feature type="domain" description="PKD/Chitinase" evidence="2">
    <location>
        <begin position="482"/>
        <end position="555"/>
    </location>
</feature>